<sequence>MKIMRNQVQLIGNIGIDPEITNFESGAKKVRFTLATNERYVDKEGNKHDKTFWHNIHAWGPTANYIAKSGKKGTQLAITGKLITRKYLSKKGVSKSFTSIEVKNAVALS</sequence>
<dbReference type="Gene3D" id="2.40.50.140">
    <property type="entry name" value="Nucleic acid-binding proteins"/>
    <property type="match status" value="1"/>
</dbReference>
<organism evidence="4 5">
    <name type="scientific">Brumimicrobium salinarum</name>
    <dbReference type="NCBI Taxonomy" id="2058658"/>
    <lineage>
        <taxon>Bacteria</taxon>
        <taxon>Pseudomonadati</taxon>
        <taxon>Bacteroidota</taxon>
        <taxon>Flavobacteriia</taxon>
        <taxon>Flavobacteriales</taxon>
        <taxon>Crocinitomicaceae</taxon>
        <taxon>Brumimicrobium</taxon>
    </lineage>
</organism>
<dbReference type="PIRSF" id="PIRSF002070">
    <property type="entry name" value="SSB"/>
    <property type="match status" value="1"/>
</dbReference>
<dbReference type="HAMAP" id="MF_00984">
    <property type="entry name" value="SSB"/>
    <property type="match status" value="1"/>
</dbReference>
<dbReference type="CDD" id="cd04496">
    <property type="entry name" value="SSB_OBF"/>
    <property type="match status" value="1"/>
</dbReference>
<dbReference type="AlphaFoldDB" id="A0A2I0R6B9"/>
<dbReference type="PANTHER" id="PTHR10302:SF0">
    <property type="entry name" value="SINGLE-STRANDED DNA-BINDING PROTEIN, MITOCHONDRIAL"/>
    <property type="match status" value="1"/>
</dbReference>
<dbReference type="PROSITE" id="PS50935">
    <property type="entry name" value="SSB"/>
    <property type="match status" value="1"/>
</dbReference>
<dbReference type="NCBIfam" id="TIGR00621">
    <property type="entry name" value="ssb"/>
    <property type="match status" value="1"/>
</dbReference>
<dbReference type="GO" id="GO:0006260">
    <property type="term" value="P:DNA replication"/>
    <property type="evidence" value="ECO:0007669"/>
    <property type="project" value="InterPro"/>
</dbReference>
<dbReference type="GO" id="GO:0003697">
    <property type="term" value="F:single-stranded DNA binding"/>
    <property type="evidence" value="ECO:0007669"/>
    <property type="project" value="UniProtKB-UniRule"/>
</dbReference>
<reference evidence="4 5" key="1">
    <citation type="submission" date="2017-12" db="EMBL/GenBank/DDBJ databases">
        <title>The draft genome sequence of Brumimicrobium saltpan LHR20.</title>
        <authorList>
            <person name="Do Z.-J."/>
            <person name="Luo H.-R."/>
        </authorList>
    </citation>
    <scope>NUCLEOTIDE SEQUENCE [LARGE SCALE GENOMIC DNA]</scope>
    <source>
        <strain evidence="4 5">LHR20</strain>
    </source>
</reference>
<protein>
    <recommendedName>
        <fullName evidence="2 3">Single-stranded DNA-binding protein</fullName>
        <shortName evidence="2">SSB</shortName>
    </recommendedName>
</protein>
<dbReference type="InterPro" id="IPR000424">
    <property type="entry name" value="Primosome_PriB/ssb"/>
</dbReference>
<name>A0A2I0R6B9_9FLAO</name>
<comment type="caution">
    <text evidence="4">The sequence shown here is derived from an EMBL/GenBank/DDBJ whole genome shotgun (WGS) entry which is preliminary data.</text>
</comment>
<keyword evidence="1 2" id="KW-0238">DNA-binding</keyword>
<dbReference type="InterPro" id="IPR011344">
    <property type="entry name" value="ssDNA-bd"/>
</dbReference>
<proteinExistence type="inferred from homology"/>
<keyword evidence="5" id="KW-1185">Reference proteome</keyword>
<dbReference type="EMBL" id="PJNI01000001">
    <property type="protein sequence ID" value="PKR82133.1"/>
    <property type="molecule type" value="Genomic_DNA"/>
</dbReference>
<comment type="subunit">
    <text evidence="2">Homotetramer.</text>
</comment>
<dbReference type="OrthoDB" id="9809878at2"/>
<evidence type="ECO:0000256" key="3">
    <source>
        <dbReference type="PIRNR" id="PIRNR002070"/>
    </source>
</evidence>
<dbReference type="Proteomes" id="UP000236654">
    <property type="component" value="Unassembled WGS sequence"/>
</dbReference>
<accession>A0A2I0R6B9</accession>
<dbReference type="SUPFAM" id="SSF50249">
    <property type="entry name" value="Nucleic acid-binding proteins"/>
    <property type="match status" value="1"/>
</dbReference>
<evidence type="ECO:0000313" key="5">
    <source>
        <dbReference type="Proteomes" id="UP000236654"/>
    </source>
</evidence>
<dbReference type="InterPro" id="IPR012340">
    <property type="entry name" value="NA-bd_OB-fold"/>
</dbReference>
<dbReference type="Pfam" id="PF00436">
    <property type="entry name" value="SSB"/>
    <property type="match status" value="1"/>
</dbReference>
<gene>
    <name evidence="4" type="ORF">CW751_01995</name>
</gene>
<evidence type="ECO:0000313" key="4">
    <source>
        <dbReference type="EMBL" id="PKR82133.1"/>
    </source>
</evidence>
<comment type="caution">
    <text evidence="2">Lacks conserved residue(s) required for the propagation of feature annotation.</text>
</comment>
<evidence type="ECO:0000256" key="1">
    <source>
        <dbReference type="ARBA" id="ARBA00023125"/>
    </source>
</evidence>
<dbReference type="PANTHER" id="PTHR10302">
    <property type="entry name" value="SINGLE-STRANDED DNA-BINDING PROTEIN"/>
    <property type="match status" value="1"/>
</dbReference>
<evidence type="ECO:0000256" key="2">
    <source>
        <dbReference type="HAMAP-Rule" id="MF_00984"/>
    </source>
</evidence>
<dbReference type="GO" id="GO:0009295">
    <property type="term" value="C:nucleoid"/>
    <property type="evidence" value="ECO:0007669"/>
    <property type="project" value="TreeGrafter"/>
</dbReference>